<feature type="domain" description="SnoaL-like" evidence="1">
    <location>
        <begin position="22"/>
        <end position="123"/>
    </location>
</feature>
<evidence type="ECO:0000313" key="2">
    <source>
        <dbReference type="EMBL" id="MBZ5711957.1"/>
    </source>
</evidence>
<comment type="caution">
    <text evidence="2">The sequence shown here is derived from an EMBL/GenBank/DDBJ whole genome shotgun (WGS) entry which is preliminary data.</text>
</comment>
<protein>
    <submittedName>
        <fullName evidence="2">Nuclear transport factor 2 family protein</fullName>
    </submittedName>
</protein>
<dbReference type="Pfam" id="PF12680">
    <property type="entry name" value="SnoaL_2"/>
    <property type="match status" value="1"/>
</dbReference>
<evidence type="ECO:0000313" key="3">
    <source>
        <dbReference type="Proteomes" id="UP001139031"/>
    </source>
</evidence>
<dbReference type="Gene3D" id="3.10.450.50">
    <property type="match status" value="1"/>
</dbReference>
<dbReference type="EMBL" id="JAIRAU010000028">
    <property type="protein sequence ID" value="MBZ5711957.1"/>
    <property type="molecule type" value="Genomic_DNA"/>
</dbReference>
<reference evidence="2" key="1">
    <citation type="submission" date="2021-08" db="EMBL/GenBank/DDBJ databases">
        <authorList>
            <person name="Stevens D.C."/>
        </authorList>
    </citation>
    <scope>NUCLEOTIDE SEQUENCE</scope>
    <source>
        <strain evidence="2">DSM 53165</strain>
    </source>
</reference>
<keyword evidence="3" id="KW-1185">Reference proteome</keyword>
<evidence type="ECO:0000259" key="1">
    <source>
        <dbReference type="Pfam" id="PF12680"/>
    </source>
</evidence>
<dbReference type="InterPro" id="IPR037401">
    <property type="entry name" value="SnoaL-like"/>
</dbReference>
<sequence>MHDPERPMRAAAALAAHLDLIAGDIERWLALFADDAIVEFPYAASVGSPPRLVGKPAIADYFRRTPAVFRGLRFRDLRVHATVDPDVVVAEVHGSATLAPGDVAYEQDYVMVLECKDGLVVRYREYWDPAAAMAAFAKHGGILAALGGV</sequence>
<dbReference type="RefSeq" id="WP_224193719.1">
    <property type="nucleotide sequence ID" value="NZ_JAIRAU010000028.1"/>
</dbReference>
<organism evidence="2 3">
    <name type="scientific">Nannocystis pusilla</name>
    <dbReference type="NCBI Taxonomy" id="889268"/>
    <lineage>
        <taxon>Bacteria</taxon>
        <taxon>Pseudomonadati</taxon>
        <taxon>Myxococcota</taxon>
        <taxon>Polyangia</taxon>
        <taxon>Nannocystales</taxon>
        <taxon>Nannocystaceae</taxon>
        <taxon>Nannocystis</taxon>
    </lineage>
</organism>
<accession>A0ABS7TUM7</accession>
<gene>
    <name evidence="2" type="ORF">K7C98_22165</name>
</gene>
<dbReference type="InterPro" id="IPR032710">
    <property type="entry name" value="NTF2-like_dom_sf"/>
</dbReference>
<dbReference type="Proteomes" id="UP001139031">
    <property type="component" value="Unassembled WGS sequence"/>
</dbReference>
<name>A0ABS7TUM7_9BACT</name>
<dbReference type="SUPFAM" id="SSF54427">
    <property type="entry name" value="NTF2-like"/>
    <property type="match status" value="1"/>
</dbReference>
<proteinExistence type="predicted"/>